<name>A0ABX2Y897_9CELL</name>
<reference evidence="1 2" key="1">
    <citation type="submission" date="2016-06" db="EMBL/GenBank/DDBJ databases">
        <title>Genome sequence of Oerskovia enterophila DSM 43852.</title>
        <authorList>
            <person name="Poehlein A."/>
            <person name="Jag V."/>
            <person name="Bengelsdorf F.R."/>
            <person name="Daniel R."/>
            <person name="Duerre P."/>
        </authorList>
    </citation>
    <scope>NUCLEOTIDE SEQUENCE [LARGE SCALE GENOMIC DNA]</scope>
    <source>
        <strain evidence="1 2">DSM 43852</strain>
    </source>
</reference>
<evidence type="ECO:0000313" key="2">
    <source>
        <dbReference type="Proteomes" id="UP000093412"/>
    </source>
</evidence>
<protein>
    <recommendedName>
        <fullName evidence="3">AbiEi antitoxin C-terminal domain-containing protein</fullName>
    </recommendedName>
</protein>
<evidence type="ECO:0000313" key="1">
    <source>
        <dbReference type="EMBL" id="OCI32818.1"/>
    </source>
</evidence>
<evidence type="ECO:0008006" key="3">
    <source>
        <dbReference type="Google" id="ProtNLM"/>
    </source>
</evidence>
<dbReference type="RefSeq" id="WP_068623993.1">
    <property type="nucleotide sequence ID" value="NZ_MAQA01000003.1"/>
</dbReference>
<keyword evidence="2" id="KW-1185">Reference proteome</keyword>
<comment type="caution">
    <text evidence="1">The sequence shown here is derived from an EMBL/GenBank/DDBJ whole genome shotgun (WGS) entry which is preliminary data.</text>
</comment>
<sequence length="131" mass="14702">MATQHPIPAWIFVGATVHRLSGRESVPSRHVVTKITATQVVLDSDLRFRLNTLDDDGRLVRNTVSEWMPSELLCSGEDPKVVAAYARQRVQSAQFRADTAYDTLRRTRTAEAGREVIAAIETWIKLLPSQD</sequence>
<dbReference type="Proteomes" id="UP000093412">
    <property type="component" value="Unassembled WGS sequence"/>
</dbReference>
<organism evidence="1 2">
    <name type="scientific">Oerskovia enterophila</name>
    <dbReference type="NCBI Taxonomy" id="43678"/>
    <lineage>
        <taxon>Bacteria</taxon>
        <taxon>Bacillati</taxon>
        <taxon>Actinomycetota</taxon>
        <taxon>Actinomycetes</taxon>
        <taxon>Micrococcales</taxon>
        <taxon>Cellulomonadaceae</taxon>
        <taxon>Oerskovia</taxon>
    </lineage>
</organism>
<proteinExistence type="predicted"/>
<gene>
    <name evidence="1" type="ORF">OERS_04100</name>
</gene>
<accession>A0ABX2Y897</accession>
<dbReference type="EMBL" id="MAQA01000003">
    <property type="protein sequence ID" value="OCI32818.1"/>
    <property type="molecule type" value="Genomic_DNA"/>
</dbReference>